<keyword evidence="2" id="KW-1185">Reference proteome</keyword>
<name>A0A0F4VKK3_9HYPH</name>
<evidence type="ECO:0000313" key="1">
    <source>
        <dbReference type="EMBL" id="KJZ82011.1"/>
    </source>
</evidence>
<gene>
    <name evidence="1" type="ORF">DJ66_0744</name>
</gene>
<dbReference type="AlphaFoldDB" id="A0A0F4VKK3"/>
<organism evidence="1 2">
    <name type="scientific">Candidatus Liberibacter solanacearum</name>
    <dbReference type="NCBI Taxonomy" id="556287"/>
    <lineage>
        <taxon>Bacteria</taxon>
        <taxon>Pseudomonadati</taxon>
        <taxon>Pseudomonadota</taxon>
        <taxon>Alphaproteobacteria</taxon>
        <taxon>Hyphomicrobiales</taxon>
        <taxon>Rhizobiaceae</taxon>
        <taxon>Liberibacter</taxon>
    </lineage>
</organism>
<dbReference type="Proteomes" id="UP000033731">
    <property type="component" value="Unassembled WGS sequence"/>
</dbReference>
<dbReference type="EMBL" id="JMTK01000002">
    <property type="protein sequence ID" value="KJZ82011.1"/>
    <property type="molecule type" value="Genomic_DNA"/>
</dbReference>
<evidence type="ECO:0000313" key="2">
    <source>
        <dbReference type="Proteomes" id="UP000033731"/>
    </source>
</evidence>
<sequence>MGLTRFFLSKENTNKNEMHGHFFNIYRNYLENYFGFKG</sequence>
<proteinExistence type="predicted"/>
<comment type="caution">
    <text evidence="1">The sequence shown here is derived from an EMBL/GenBank/DDBJ whole genome shotgun (WGS) entry which is preliminary data.</text>
</comment>
<protein>
    <submittedName>
        <fullName evidence="1">Uncharacterized protein</fullName>
    </submittedName>
</protein>
<accession>A0A0F4VKK3</accession>
<reference evidence="1 2" key="1">
    <citation type="journal article" date="2015" name="Phytopathology">
        <title>Genomes of Candidatus Liberibacter solanacearum haplotype A from New Zealand and the USA suggest significant genome plasticity in the species.</title>
        <authorList>
            <person name="Thompson S.M."/>
            <person name="Johnson C.P."/>
            <person name="Lu A.Y."/>
            <person name="Frampton R.A."/>
            <person name="Sullivan K.L."/>
            <person name="Fiers M.W."/>
            <person name="Crowhurst R.N."/>
            <person name="Pitman A.R."/>
            <person name="Scott I."/>
            <person name="Gudmestad N.C."/>
            <person name="Smith G.R."/>
        </authorList>
    </citation>
    <scope>NUCLEOTIDE SEQUENCE [LARGE SCALE GENOMIC DNA]</scope>
    <source>
        <strain evidence="1 2">LsoNZ1</strain>
    </source>
</reference>
<dbReference type="PATRIC" id="fig|556287.9.peg.769"/>